<keyword evidence="4" id="KW-0378">Hydrolase</keyword>
<evidence type="ECO:0000256" key="3">
    <source>
        <dbReference type="ARBA" id="ARBA00012663"/>
    </source>
</evidence>
<proteinExistence type="inferred from homology"/>
<feature type="domain" description="Glycoside hydrolase family 20 catalytic" evidence="5">
    <location>
        <begin position="323"/>
        <end position="482"/>
    </location>
</feature>
<name>A0A7R8XD79_9CRUS</name>
<dbReference type="InterPro" id="IPR015883">
    <property type="entry name" value="Glyco_hydro_20_cat"/>
</dbReference>
<organism evidence="6">
    <name type="scientific">Darwinula stevensoni</name>
    <dbReference type="NCBI Taxonomy" id="69355"/>
    <lineage>
        <taxon>Eukaryota</taxon>
        <taxon>Metazoa</taxon>
        <taxon>Ecdysozoa</taxon>
        <taxon>Arthropoda</taxon>
        <taxon>Crustacea</taxon>
        <taxon>Oligostraca</taxon>
        <taxon>Ostracoda</taxon>
        <taxon>Podocopa</taxon>
        <taxon>Podocopida</taxon>
        <taxon>Darwinulocopina</taxon>
        <taxon>Darwinuloidea</taxon>
        <taxon>Darwinulidae</taxon>
        <taxon>Darwinula</taxon>
    </lineage>
</organism>
<dbReference type="Proteomes" id="UP000677054">
    <property type="component" value="Unassembled WGS sequence"/>
</dbReference>
<comment type="similarity">
    <text evidence="2">Belongs to the glycosyl hydrolase 20 family.</text>
</comment>
<dbReference type="SUPFAM" id="SSF51445">
    <property type="entry name" value="(Trans)glycosidases"/>
    <property type="match status" value="2"/>
</dbReference>
<comment type="catalytic activity">
    <reaction evidence="1">
        <text>Hydrolysis of terminal non-reducing N-acetyl-D-hexosamine residues in N-acetyl-beta-D-hexosaminides.</text>
        <dbReference type="EC" id="3.2.1.52"/>
    </reaction>
</comment>
<dbReference type="Gene3D" id="3.20.20.80">
    <property type="entry name" value="Glycosidases"/>
    <property type="match status" value="2"/>
</dbReference>
<dbReference type="EMBL" id="LR900445">
    <property type="protein sequence ID" value="CAD7245700.1"/>
    <property type="molecule type" value="Genomic_DNA"/>
</dbReference>
<protein>
    <recommendedName>
        <fullName evidence="3">beta-N-acetylhexosaminidase</fullName>
        <ecNumber evidence="3">3.2.1.52</ecNumber>
    </recommendedName>
</protein>
<dbReference type="AlphaFoldDB" id="A0A7R8XD79"/>
<feature type="domain" description="Glycoside hydrolase family 20 catalytic" evidence="5">
    <location>
        <begin position="45"/>
        <end position="141"/>
    </location>
</feature>
<dbReference type="EC" id="3.2.1.52" evidence="3"/>
<dbReference type="InterPro" id="IPR017853">
    <property type="entry name" value="GH"/>
</dbReference>
<dbReference type="EMBL" id="CAJPEV010000928">
    <property type="protein sequence ID" value="CAG0889564.1"/>
    <property type="molecule type" value="Genomic_DNA"/>
</dbReference>
<evidence type="ECO:0000256" key="2">
    <source>
        <dbReference type="ARBA" id="ARBA00006285"/>
    </source>
</evidence>
<sequence length="752" mass="86041">MRAPPRPDFFVSFLKTVKKLGATGILLEWEDMFPYNGTLRVLPAENHYTLEEVTTILTAANELDLDVIPLVQTFGHLEFALKNEEFKDVRAVPSEPQALEPSRPEALKLVKDMIDQVMTVHALFKPTHLHIGCDEVWYLKRETNGSAIFVDHVSSVADYVGQKHNVTPIIWDDMLREMPVEELKRLGPLVEPMVWSYHEYGVRDLPNVMWTRYAKNFKTFWAASAFKGADGPVALMPDVITRVRNHVQWLKVVERVRPEFSSFGGFALTGWSRYNHFAALCELLPTGIPSLALNLFILEAGRMDPTSCVRANKFLNCSVLAAENHYTLEEVTTILTAAYELDLDVIPLVQTFGHLEFALKNEEFKDLRAAPNEPQALEPSRPEAVKLVEDMIDQVMAVHAHFEPTHLHIGCDEVWYLKEHGNGSAIFLDHVTAVANHVVQKYNVTPIIWDDMLREMPAEELKRLGSLVEPMVWSYQESRVQNLSNAMWTSYAKNFKTFWIASAFKGADGPVALTPDLISRVSNHMEWLKVLQTVRPEFASFGGFALTGWSRYDHFAALCELLPVGIPSLALNLLVLDGGPIDSKLCIKAKKLLNCTVLKEFSYLRKYRFDDCNFPGSRVLQLVGNMEHLLKVHEYVVFSNKSKTEAWYSEYHSRHSFTSTIPFRKRENQWLLLKKKWEKLANEIAAELRALYGEPTAMEFLEQKIFPRWKALVDVLDLVARTREQRTWPRRPLPPSPEIRRFLNSSNILPPD</sequence>
<dbReference type="InterPro" id="IPR038901">
    <property type="entry name" value="HEXDC-like"/>
</dbReference>
<accession>A0A7R8XD79</accession>
<dbReference type="GO" id="GO:0004563">
    <property type="term" value="F:beta-N-acetylhexosaminidase activity"/>
    <property type="evidence" value="ECO:0007669"/>
    <property type="project" value="UniProtKB-EC"/>
</dbReference>
<evidence type="ECO:0000313" key="7">
    <source>
        <dbReference type="Proteomes" id="UP000677054"/>
    </source>
</evidence>
<dbReference type="Pfam" id="PF00728">
    <property type="entry name" value="Glyco_hydro_20"/>
    <property type="match status" value="2"/>
</dbReference>
<evidence type="ECO:0000256" key="4">
    <source>
        <dbReference type="ARBA" id="ARBA00022801"/>
    </source>
</evidence>
<dbReference type="OrthoDB" id="10023921at2759"/>
<dbReference type="GO" id="GO:0005975">
    <property type="term" value="P:carbohydrate metabolic process"/>
    <property type="evidence" value="ECO:0007669"/>
    <property type="project" value="InterPro"/>
</dbReference>
<evidence type="ECO:0000256" key="1">
    <source>
        <dbReference type="ARBA" id="ARBA00001231"/>
    </source>
</evidence>
<dbReference type="CDD" id="cd06565">
    <property type="entry name" value="GH20_GcnA-like"/>
    <property type="match status" value="1"/>
</dbReference>
<evidence type="ECO:0000259" key="5">
    <source>
        <dbReference type="Pfam" id="PF00728"/>
    </source>
</evidence>
<reference evidence="6" key="1">
    <citation type="submission" date="2020-11" db="EMBL/GenBank/DDBJ databases">
        <authorList>
            <person name="Tran Van P."/>
        </authorList>
    </citation>
    <scope>NUCLEOTIDE SEQUENCE</scope>
</reference>
<gene>
    <name evidence="6" type="ORF">DSTB1V02_LOCUS5567</name>
</gene>
<dbReference type="PANTHER" id="PTHR21040:SF8">
    <property type="entry name" value="BCDNA.GH04120"/>
    <property type="match status" value="1"/>
</dbReference>
<keyword evidence="7" id="KW-1185">Reference proteome</keyword>
<dbReference type="PANTHER" id="PTHR21040">
    <property type="entry name" value="BCDNA.GH04120"/>
    <property type="match status" value="1"/>
</dbReference>
<evidence type="ECO:0000313" key="6">
    <source>
        <dbReference type="EMBL" id="CAD7245700.1"/>
    </source>
</evidence>